<dbReference type="PROSITE" id="PS00409">
    <property type="entry name" value="PROKAR_NTER_METHYL"/>
    <property type="match status" value="1"/>
</dbReference>
<evidence type="ECO:0000256" key="4">
    <source>
        <dbReference type="ARBA" id="ARBA00022989"/>
    </source>
</evidence>
<dbReference type="STRING" id="1817824.A2751_03530"/>
<dbReference type="GO" id="GO:0015628">
    <property type="term" value="P:protein secretion by the type II secretion system"/>
    <property type="evidence" value="ECO:0007669"/>
    <property type="project" value="InterPro"/>
</dbReference>
<dbReference type="Gene3D" id="3.30.700.10">
    <property type="entry name" value="Glycoprotein, Type 4 Pilin"/>
    <property type="match status" value="1"/>
</dbReference>
<dbReference type="NCBIfam" id="TIGR02532">
    <property type="entry name" value="IV_pilin_GFxxxE"/>
    <property type="match status" value="1"/>
</dbReference>
<evidence type="ECO:0000256" key="3">
    <source>
        <dbReference type="ARBA" id="ARBA00022692"/>
    </source>
</evidence>
<dbReference type="Proteomes" id="UP000176864">
    <property type="component" value="Unassembled WGS sequence"/>
</dbReference>
<evidence type="ECO:0000256" key="2">
    <source>
        <dbReference type="ARBA" id="ARBA00022481"/>
    </source>
</evidence>
<dbReference type="InterPro" id="IPR000983">
    <property type="entry name" value="Bac_GSPG_pilin"/>
</dbReference>
<keyword evidence="4 6" id="KW-1133">Transmembrane helix</keyword>
<evidence type="ECO:0000256" key="5">
    <source>
        <dbReference type="ARBA" id="ARBA00023136"/>
    </source>
</evidence>
<proteinExistence type="predicted"/>
<evidence type="ECO:0000256" key="6">
    <source>
        <dbReference type="SAM" id="Phobius"/>
    </source>
</evidence>
<dbReference type="PRINTS" id="PR00813">
    <property type="entry name" value="BCTERIALGSPG"/>
</dbReference>
<accession>A0A1F5NKG8</accession>
<dbReference type="PANTHER" id="PTHR30093:SF44">
    <property type="entry name" value="TYPE II SECRETION SYSTEM CORE PROTEIN G"/>
    <property type="match status" value="1"/>
</dbReference>
<keyword evidence="3 6" id="KW-0812">Transmembrane</keyword>
<evidence type="ECO:0000313" key="8">
    <source>
        <dbReference type="Proteomes" id="UP000176864"/>
    </source>
</evidence>
<dbReference type="GO" id="GO:0016020">
    <property type="term" value="C:membrane"/>
    <property type="evidence" value="ECO:0007669"/>
    <property type="project" value="UniProtKB-SubCell"/>
</dbReference>
<gene>
    <name evidence="7" type="ORF">A2751_03530</name>
</gene>
<dbReference type="SUPFAM" id="SSF54523">
    <property type="entry name" value="Pili subunits"/>
    <property type="match status" value="1"/>
</dbReference>
<dbReference type="Pfam" id="PF07963">
    <property type="entry name" value="N_methyl"/>
    <property type="match status" value="1"/>
</dbReference>
<evidence type="ECO:0000313" key="7">
    <source>
        <dbReference type="EMBL" id="OGE78201.1"/>
    </source>
</evidence>
<dbReference type="PANTHER" id="PTHR30093">
    <property type="entry name" value="GENERAL SECRETION PATHWAY PROTEIN G"/>
    <property type="match status" value="1"/>
</dbReference>
<reference evidence="7 8" key="1">
    <citation type="journal article" date="2016" name="Nat. Commun.">
        <title>Thousands of microbial genomes shed light on interconnected biogeochemical processes in an aquifer system.</title>
        <authorList>
            <person name="Anantharaman K."/>
            <person name="Brown C.T."/>
            <person name="Hug L.A."/>
            <person name="Sharon I."/>
            <person name="Castelle C.J."/>
            <person name="Probst A.J."/>
            <person name="Thomas B.C."/>
            <person name="Singh A."/>
            <person name="Wilkins M.J."/>
            <person name="Karaoz U."/>
            <person name="Brodie E.L."/>
            <person name="Williams K.H."/>
            <person name="Hubbard S.S."/>
            <person name="Banfield J.F."/>
        </authorList>
    </citation>
    <scope>NUCLEOTIDE SEQUENCE [LARGE SCALE GENOMIC DNA]</scope>
</reference>
<organism evidence="7 8">
    <name type="scientific">Candidatus Doudnabacteria bacterium RIFCSPHIGHO2_01_FULL_46_14</name>
    <dbReference type="NCBI Taxonomy" id="1817824"/>
    <lineage>
        <taxon>Bacteria</taxon>
        <taxon>Candidatus Doudnaibacteriota</taxon>
    </lineage>
</organism>
<name>A0A1F5NKG8_9BACT</name>
<dbReference type="InterPro" id="IPR012902">
    <property type="entry name" value="N_methyl_site"/>
</dbReference>
<comment type="caution">
    <text evidence="7">The sequence shown here is derived from an EMBL/GenBank/DDBJ whole genome shotgun (WGS) entry which is preliminary data.</text>
</comment>
<evidence type="ECO:0000256" key="1">
    <source>
        <dbReference type="ARBA" id="ARBA00004167"/>
    </source>
</evidence>
<protein>
    <recommendedName>
        <fullName evidence="9">Type II secretion system protein GspG C-terminal domain-containing protein</fullName>
    </recommendedName>
</protein>
<comment type="subcellular location">
    <subcellularLocation>
        <location evidence="1">Membrane</location>
        <topology evidence="1">Single-pass membrane protein</topology>
    </subcellularLocation>
</comment>
<dbReference type="AlphaFoldDB" id="A0A1F5NKG8"/>
<dbReference type="GO" id="GO:0015627">
    <property type="term" value="C:type II protein secretion system complex"/>
    <property type="evidence" value="ECO:0007669"/>
    <property type="project" value="InterPro"/>
</dbReference>
<feature type="transmembrane region" description="Helical" evidence="6">
    <location>
        <begin position="12"/>
        <end position="35"/>
    </location>
</feature>
<sequence length="180" mass="19319">MSVLKQKIKSGFTLIELLVVIAVIGLLASVILISLNTARIKARDNQRKATLRQLKTALELYFDANGSYPVTVAGPWPWWYSSEPGDAAANGPGNNGVWISGLVPTYLGSLPRDPLGGISPYPGCGGTWKRSYIYTSDATSYKLVSQCSPEGGTVLSSDAFYDPVRPGYAWMVCAGVSCSY</sequence>
<dbReference type="InterPro" id="IPR045584">
    <property type="entry name" value="Pilin-like"/>
</dbReference>
<dbReference type="EMBL" id="MFEK01000014">
    <property type="protein sequence ID" value="OGE78201.1"/>
    <property type="molecule type" value="Genomic_DNA"/>
</dbReference>
<evidence type="ECO:0008006" key="9">
    <source>
        <dbReference type="Google" id="ProtNLM"/>
    </source>
</evidence>
<keyword evidence="5 6" id="KW-0472">Membrane</keyword>
<keyword evidence="2" id="KW-0488">Methylation</keyword>